<organism evidence="11 12">
    <name type="scientific">Novosphingobium organovorum</name>
    <dbReference type="NCBI Taxonomy" id="2930092"/>
    <lineage>
        <taxon>Bacteria</taxon>
        <taxon>Pseudomonadati</taxon>
        <taxon>Pseudomonadota</taxon>
        <taxon>Alphaproteobacteria</taxon>
        <taxon>Sphingomonadales</taxon>
        <taxon>Sphingomonadaceae</taxon>
        <taxon>Novosphingobium</taxon>
    </lineage>
</organism>
<evidence type="ECO:0000313" key="12">
    <source>
        <dbReference type="Proteomes" id="UP001162881"/>
    </source>
</evidence>
<dbReference type="InterPro" id="IPR045175">
    <property type="entry name" value="M28_fam"/>
</dbReference>
<feature type="transmembrane region" description="Helical" evidence="9">
    <location>
        <begin position="502"/>
        <end position="521"/>
    </location>
</feature>
<evidence type="ECO:0000256" key="5">
    <source>
        <dbReference type="ARBA" id="ARBA00022554"/>
    </source>
</evidence>
<proteinExistence type="inferred from homology"/>
<evidence type="ECO:0000256" key="9">
    <source>
        <dbReference type="SAM" id="Phobius"/>
    </source>
</evidence>
<feature type="transmembrane region" description="Helical" evidence="9">
    <location>
        <begin position="446"/>
        <end position="464"/>
    </location>
</feature>
<evidence type="ECO:0000256" key="2">
    <source>
        <dbReference type="ARBA" id="ARBA00004128"/>
    </source>
</evidence>
<keyword evidence="6 9" id="KW-1133">Transmembrane helix</keyword>
<dbReference type="PANTHER" id="PTHR12147:SF58">
    <property type="entry name" value="VACUOLAR MEMBRANE PROTEASE"/>
    <property type="match status" value="1"/>
</dbReference>
<dbReference type="InterPro" id="IPR007484">
    <property type="entry name" value="Peptidase_M28"/>
</dbReference>
<comment type="caution">
    <text evidence="11">The sequence shown here is derived from an EMBL/GenBank/DDBJ whole genome shotgun (WGS) entry which is preliminary data.</text>
</comment>
<feature type="domain" description="Peptidase M28" evidence="10">
    <location>
        <begin position="109"/>
        <end position="296"/>
    </location>
</feature>
<feature type="transmembrane region" description="Helical" evidence="9">
    <location>
        <begin position="320"/>
        <end position="345"/>
    </location>
</feature>
<comment type="subcellular location">
    <subcellularLocation>
        <location evidence="2">Vacuole membrane</location>
        <topology evidence="2">Multi-pass membrane protein</topology>
    </subcellularLocation>
</comment>
<evidence type="ECO:0000313" key="11">
    <source>
        <dbReference type="EMBL" id="MCJ2181734.1"/>
    </source>
</evidence>
<feature type="transmembrane region" description="Helical" evidence="9">
    <location>
        <begin position="398"/>
        <end position="417"/>
    </location>
</feature>
<protein>
    <recommendedName>
        <fullName evidence="4">Vacuolar membrane protease</fullName>
    </recommendedName>
    <alternativeName>
        <fullName evidence="8">FXNA-related family protease 1</fullName>
    </alternativeName>
</protein>
<dbReference type="EMBL" id="JALHLF010000006">
    <property type="protein sequence ID" value="MCJ2181734.1"/>
    <property type="molecule type" value="Genomic_DNA"/>
</dbReference>
<evidence type="ECO:0000256" key="3">
    <source>
        <dbReference type="ARBA" id="ARBA00010918"/>
    </source>
</evidence>
<evidence type="ECO:0000256" key="7">
    <source>
        <dbReference type="ARBA" id="ARBA00023180"/>
    </source>
</evidence>
<name>A0ABT0B9W0_9SPHN</name>
<dbReference type="Pfam" id="PF04389">
    <property type="entry name" value="Peptidase_M28"/>
    <property type="match status" value="1"/>
</dbReference>
<feature type="transmembrane region" description="Helical" evidence="9">
    <location>
        <begin position="424"/>
        <end position="440"/>
    </location>
</feature>
<keyword evidence="5" id="KW-0926">Vacuole</keyword>
<keyword evidence="9" id="KW-0472">Membrane</keyword>
<dbReference type="SUPFAM" id="SSF53187">
    <property type="entry name" value="Zn-dependent exopeptidases"/>
    <property type="match status" value="1"/>
</dbReference>
<evidence type="ECO:0000256" key="1">
    <source>
        <dbReference type="ARBA" id="ARBA00003273"/>
    </source>
</evidence>
<keyword evidence="9" id="KW-0812">Transmembrane</keyword>
<dbReference type="RefSeq" id="WP_244016907.1">
    <property type="nucleotide sequence ID" value="NZ_JALHLF010000006.1"/>
</dbReference>
<gene>
    <name evidence="11" type="ORF">MTR62_03300</name>
</gene>
<dbReference type="Proteomes" id="UP001162881">
    <property type="component" value="Unassembled WGS sequence"/>
</dbReference>
<keyword evidence="7" id="KW-0325">Glycoprotein</keyword>
<evidence type="ECO:0000259" key="10">
    <source>
        <dbReference type="Pfam" id="PF04389"/>
    </source>
</evidence>
<feature type="transmembrane region" description="Helical" evidence="9">
    <location>
        <begin position="533"/>
        <end position="552"/>
    </location>
</feature>
<evidence type="ECO:0000256" key="8">
    <source>
        <dbReference type="ARBA" id="ARBA00031512"/>
    </source>
</evidence>
<accession>A0ABT0B9W0</accession>
<dbReference type="PANTHER" id="PTHR12147">
    <property type="entry name" value="METALLOPEPTIDASE M28 FAMILY MEMBER"/>
    <property type="match status" value="1"/>
</dbReference>
<comment type="function">
    <text evidence="1">May be involved in vacuolar sorting and osmoregulation.</text>
</comment>
<feature type="transmembrane region" description="Helical" evidence="9">
    <location>
        <begin position="357"/>
        <end position="378"/>
    </location>
</feature>
<evidence type="ECO:0000256" key="4">
    <source>
        <dbReference type="ARBA" id="ARBA00017435"/>
    </source>
</evidence>
<keyword evidence="12" id="KW-1185">Reference proteome</keyword>
<feature type="transmembrane region" description="Helical" evidence="9">
    <location>
        <begin position="476"/>
        <end position="496"/>
    </location>
</feature>
<reference evidence="11" key="1">
    <citation type="submission" date="2022-03" db="EMBL/GenBank/DDBJ databases">
        <title>Identification of a novel bacterium isolated from mangrove sediments.</title>
        <authorList>
            <person name="Pan X."/>
        </authorList>
    </citation>
    <scope>NUCLEOTIDE SEQUENCE</scope>
    <source>
        <strain evidence="11">B1949</strain>
    </source>
</reference>
<comment type="similarity">
    <text evidence="3">Belongs to the peptidase M28 family.</text>
</comment>
<dbReference type="Gene3D" id="3.40.630.10">
    <property type="entry name" value="Zn peptidases"/>
    <property type="match status" value="1"/>
</dbReference>
<sequence>MRSWLPFWIFAIVAAGFAVLGTTPPLSRAEYAAADGFSARHAMRDIAVIARAPHPSGSVEIARVRAALVARLAHAGLAVRLQEGVFPPQARAVLEERSGRKAGRVALVNVIARLPGRDPTLPALLLMAHYDSVEGSPGAADDGAGVATILGVVDTLSRMQGRRRDVYVVFTDGEEAGLVGARLFFARAPERERIGAIINLETRGGGGKANLFQTSPDNGEVAALWARSVAHPAGSSLATYIYSLLPNDTDLTVGLPLGVPAWNFAFIGRPGLYHSPLATPENLDRGALQQMGNQTLGLARALVMTPALPRPSPDRVFFDAFGLFVVSYAPVWGWAMLGLAAFGLILGAGREFDGRAVVAGAGRMLAFLLACVVLLSGLDWLSHCGQALNYYDRLAATPRLQVMALLTGLAVIIALLGRRPASPSGVAGFALPPFVLALIVQVLAPVAAYVLVIPMLGLGLVMATRRFVPAKLADPVAAVIGALASGYTLAIGYSIFQAVGAGLAVVAALPAMIVAVFVAALRPTGKRPETGPRLIAAALLLGALALALWVRFDPLAPSVPPYSGVRPAIGGK</sequence>
<evidence type="ECO:0000256" key="6">
    <source>
        <dbReference type="ARBA" id="ARBA00022989"/>
    </source>
</evidence>